<accession>A0A1M5LTS6</accession>
<evidence type="ECO:0000313" key="2">
    <source>
        <dbReference type="Proteomes" id="UP000184041"/>
    </source>
</evidence>
<sequence>MQSLASESFLKLKLYCEREEFKGWDPYDGLNSKLFQTTPLRKWSMARLVWIQLFKRNPVNLRPLVNISKGYNPKGVGLFLTGYCNLYKIAKNGDTTFGKPEEIVDKINFLSDLLIDLKSEGYSGSCWGYNFDWQARGGLYFPAYTPNVVATTFAAYGLLDAYSVIKKDKFKSEALSSAEFVVNDLNRTEKKDGFLFSYAPKFGNNTVYNASLLGSKLLARIYSITNEEIYFRSAKQSVIACCEAQNDDGSWYYGELPIQNWIDSFHTGFNLEALYDFQKYTGDSTFEGNFKKGLKFYISNFFLKDGTPKYYHNRIYPIDIHSPAQCIITLANSNCIDSHKKLAENVINWSSNHLQDEEGYFYYQVRKFYKNKIPYMRWSQAWMFAALSYYLKEMAND</sequence>
<reference evidence="1 2" key="1">
    <citation type="submission" date="2016-11" db="EMBL/GenBank/DDBJ databases">
        <authorList>
            <person name="Jaros S."/>
            <person name="Januszkiewicz K."/>
            <person name="Wedrychowicz H."/>
        </authorList>
    </citation>
    <scope>NUCLEOTIDE SEQUENCE [LARGE SCALE GENOMIC DNA]</scope>
    <source>
        <strain evidence="1 2">DSM 21986</strain>
    </source>
</reference>
<name>A0A1M5LTS6_9BACT</name>
<dbReference type="RefSeq" id="WP_073068673.1">
    <property type="nucleotide sequence ID" value="NZ_FQUS01000045.1"/>
</dbReference>
<evidence type="ECO:0008006" key="3">
    <source>
        <dbReference type="Google" id="ProtNLM"/>
    </source>
</evidence>
<proteinExistence type="predicted"/>
<dbReference type="STRING" id="1194090.SAMN05443144_1459"/>
<dbReference type="OrthoDB" id="9788790at2"/>
<dbReference type="SUPFAM" id="SSF48239">
    <property type="entry name" value="Terpenoid cyclases/Protein prenyltransferases"/>
    <property type="match status" value="1"/>
</dbReference>
<dbReference type="InterPro" id="IPR008930">
    <property type="entry name" value="Terpenoid_cyclase/PrenylTrfase"/>
</dbReference>
<organism evidence="1 2">
    <name type="scientific">Fodinibius roseus</name>
    <dbReference type="NCBI Taxonomy" id="1194090"/>
    <lineage>
        <taxon>Bacteria</taxon>
        <taxon>Pseudomonadati</taxon>
        <taxon>Balneolota</taxon>
        <taxon>Balneolia</taxon>
        <taxon>Balneolales</taxon>
        <taxon>Balneolaceae</taxon>
        <taxon>Fodinibius</taxon>
    </lineage>
</organism>
<keyword evidence="2" id="KW-1185">Reference proteome</keyword>
<dbReference type="EMBL" id="FQUS01000045">
    <property type="protein sequence ID" value="SHG68448.1"/>
    <property type="molecule type" value="Genomic_DNA"/>
</dbReference>
<dbReference type="AlphaFoldDB" id="A0A1M5LTS6"/>
<dbReference type="Proteomes" id="UP000184041">
    <property type="component" value="Unassembled WGS sequence"/>
</dbReference>
<protein>
    <recommendedName>
        <fullName evidence="3">Delta-aminolevulinic acid dehydratase</fullName>
    </recommendedName>
</protein>
<evidence type="ECO:0000313" key="1">
    <source>
        <dbReference type="EMBL" id="SHG68448.1"/>
    </source>
</evidence>
<gene>
    <name evidence="1" type="ORF">SAMN05443144_1459</name>
</gene>